<feature type="signal peptide" evidence="1">
    <location>
        <begin position="1"/>
        <end position="25"/>
    </location>
</feature>
<proteinExistence type="predicted"/>
<dbReference type="InterPro" id="IPR013424">
    <property type="entry name" value="Ice-binding_C"/>
</dbReference>
<sequence>MNMKKISGIVAGVALAAGLSAPASAVTLVAGDLKITINAFDAGTIRYGDTTGVKCTSVAACNAVPGIQQAPNSQSGEDTWGIFSVQSISRVSDGSLIFTAGQNGEYMTGMFGGIRDTYVEVTGSLTPQTLALGTGGWLNMYLTGQNYNSSYGPDGRIGDQGYTGITDIPGTLALSAVFGEGVLGGFPEYTYTTSYANNTISGGSQAYLDVTGGSWARMFDTNMQFDPNGMAHDMFLKVTYGQTGQSAEAGWTVDASGDVMAKVPEPGSLALLGLGFAGLAGLRRRRAAK</sequence>
<dbReference type="Pfam" id="PF07589">
    <property type="entry name" value="PEP-CTERM"/>
    <property type="match status" value="1"/>
</dbReference>
<dbReference type="RefSeq" id="WP_225238238.1">
    <property type="nucleotide sequence ID" value="NZ_JAHYBX010000002.1"/>
</dbReference>
<dbReference type="Proteomes" id="UP001198602">
    <property type="component" value="Unassembled WGS sequence"/>
</dbReference>
<evidence type="ECO:0000259" key="2">
    <source>
        <dbReference type="Pfam" id="PF07589"/>
    </source>
</evidence>
<name>A0ABS7YAB2_9BURK</name>
<evidence type="ECO:0000313" key="3">
    <source>
        <dbReference type="EMBL" id="MCA1855876.1"/>
    </source>
</evidence>
<organism evidence="3 4">
    <name type="scientific">Massilia hydrophila</name>
    <dbReference type="NCBI Taxonomy" id="3044279"/>
    <lineage>
        <taxon>Bacteria</taxon>
        <taxon>Pseudomonadati</taxon>
        <taxon>Pseudomonadota</taxon>
        <taxon>Betaproteobacteria</taxon>
        <taxon>Burkholderiales</taxon>
        <taxon>Oxalobacteraceae</taxon>
        <taxon>Telluria group</taxon>
        <taxon>Massilia</taxon>
    </lineage>
</organism>
<keyword evidence="1" id="KW-0732">Signal</keyword>
<feature type="domain" description="Ice-binding protein C-terminal" evidence="2">
    <location>
        <begin position="263"/>
        <end position="285"/>
    </location>
</feature>
<dbReference type="NCBIfam" id="TIGR02595">
    <property type="entry name" value="PEP_CTERM"/>
    <property type="match status" value="1"/>
</dbReference>
<reference evidence="3 4" key="1">
    <citation type="submission" date="2021-07" db="EMBL/GenBank/DDBJ databases">
        <title>Characterization of Violacein-producing bacteria and related species.</title>
        <authorList>
            <person name="Wilson H.S."/>
            <person name="De Leon M.E."/>
        </authorList>
    </citation>
    <scope>NUCLEOTIDE SEQUENCE [LARGE SCALE GENOMIC DNA]</scope>
    <source>
        <strain evidence="3 4">HSC-2F05</strain>
    </source>
</reference>
<accession>A0ABS7YAB2</accession>
<protein>
    <submittedName>
        <fullName evidence="3">PEP-CTERM sorting domain-containing protein</fullName>
    </submittedName>
</protein>
<evidence type="ECO:0000313" key="4">
    <source>
        <dbReference type="Proteomes" id="UP001198602"/>
    </source>
</evidence>
<feature type="chain" id="PRO_5046742119" evidence="1">
    <location>
        <begin position="26"/>
        <end position="289"/>
    </location>
</feature>
<dbReference type="EMBL" id="JAHYBX010000002">
    <property type="protein sequence ID" value="MCA1855876.1"/>
    <property type="molecule type" value="Genomic_DNA"/>
</dbReference>
<comment type="caution">
    <text evidence="3">The sequence shown here is derived from an EMBL/GenBank/DDBJ whole genome shotgun (WGS) entry which is preliminary data.</text>
</comment>
<gene>
    <name evidence="3" type="ORF">LE190_08045</name>
</gene>
<evidence type="ECO:0000256" key="1">
    <source>
        <dbReference type="SAM" id="SignalP"/>
    </source>
</evidence>
<keyword evidence="4" id="KW-1185">Reference proteome</keyword>